<evidence type="ECO:0000256" key="6">
    <source>
        <dbReference type="SAM" id="Phobius"/>
    </source>
</evidence>
<evidence type="ECO:0000256" key="2">
    <source>
        <dbReference type="ARBA" id="ARBA00022525"/>
    </source>
</evidence>
<comment type="caution">
    <text evidence="8">The sequence shown here is derived from an EMBL/GenBank/DDBJ whole genome shotgun (WGS) entry which is preliminary data.</text>
</comment>
<dbReference type="Pfam" id="PF00746">
    <property type="entry name" value="Gram_pos_anchor"/>
    <property type="match status" value="1"/>
</dbReference>
<reference evidence="8 9" key="1">
    <citation type="journal article" date="2015" name="Genome Announc.">
        <title>Expanding the biotechnology potential of lactobacilli through comparative genomics of 213 strains and associated genera.</title>
        <authorList>
            <person name="Sun Z."/>
            <person name="Harris H.M."/>
            <person name="McCann A."/>
            <person name="Guo C."/>
            <person name="Argimon S."/>
            <person name="Zhang W."/>
            <person name="Yang X."/>
            <person name="Jeffery I.B."/>
            <person name="Cooney J.C."/>
            <person name="Kagawa T.F."/>
            <person name="Liu W."/>
            <person name="Song Y."/>
            <person name="Salvetti E."/>
            <person name="Wrobel A."/>
            <person name="Rasinkangas P."/>
            <person name="Parkhill J."/>
            <person name="Rea M.C."/>
            <person name="O'Sullivan O."/>
            <person name="Ritari J."/>
            <person name="Douillard F.P."/>
            <person name="Paul Ross R."/>
            <person name="Yang R."/>
            <person name="Briner A.E."/>
            <person name="Felis G.E."/>
            <person name="de Vos W.M."/>
            <person name="Barrangou R."/>
            <person name="Klaenhammer T.R."/>
            <person name="Caufield P.W."/>
            <person name="Cui Y."/>
            <person name="Zhang H."/>
            <person name="O'Toole P.W."/>
        </authorList>
    </citation>
    <scope>NUCLEOTIDE SEQUENCE [LARGE SCALE GENOMIC DNA]</scope>
    <source>
        <strain evidence="8 9">DSM 24716</strain>
    </source>
</reference>
<organism evidence="8 9">
    <name type="scientific">Companilactobacillus kimchiensis</name>
    <dbReference type="NCBI Taxonomy" id="993692"/>
    <lineage>
        <taxon>Bacteria</taxon>
        <taxon>Bacillati</taxon>
        <taxon>Bacillota</taxon>
        <taxon>Bacilli</taxon>
        <taxon>Lactobacillales</taxon>
        <taxon>Lactobacillaceae</taxon>
        <taxon>Companilactobacillus</taxon>
    </lineage>
</organism>
<keyword evidence="9" id="KW-1185">Reference proteome</keyword>
<keyword evidence="4" id="KW-0572">Peptidoglycan-anchor</keyword>
<protein>
    <recommendedName>
        <fullName evidence="7">Gram-positive cocci surface proteins LPxTG domain-containing protein</fullName>
    </recommendedName>
</protein>
<dbReference type="InterPro" id="IPR037250">
    <property type="entry name" value="NEAT_dom_sf"/>
</dbReference>
<keyword evidence="2" id="KW-0964">Secreted</keyword>
<keyword evidence="6" id="KW-0812">Transmembrane</keyword>
<sequence>MMKKFLISLLSVGMLLGIFGEVSYHTGSPNVMEETVQADTTNNSQTINYEVLKRNSNGLSTEISPLFTKSATIYPNNDGTYRVVMTARISDLTSLDVQTDGGQAMKVTKIDNDAHHLNVSFNINSLDDLDSEIPAIVQTSTLGISGFEHHVDFSFDKDSLLHQGPVSTFADSLNQITSAENDLNTTANNVKNLAGNVKSAADSAKDILSTPKSDTTTSTTTNSSNDTDPKTVLKELTYKIAKNNGDGSLISPYFTNTAKVMQNPDGTYYVEMTIKYPKKFGNNAFELNLINNQKPYNLSFRSDGDSNYITFDFPINKITDLSKSIPGNITMNIPDFGLNKNLGFNLNFDSLNPSDLSSLMNSSDTSGLLSDLSSLSNLGDVKPATSTTDTEKNKGTLPQTGNQANDILIVIGGVILVMVLTLLKGTYLKD</sequence>
<dbReference type="RefSeq" id="WP_162261211.1">
    <property type="nucleotide sequence ID" value="NZ_JQCF01000005.1"/>
</dbReference>
<dbReference type="SUPFAM" id="SSF158911">
    <property type="entry name" value="NEAT domain-like"/>
    <property type="match status" value="2"/>
</dbReference>
<dbReference type="STRING" id="993692.IV57_GL002097"/>
<evidence type="ECO:0000313" key="9">
    <source>
        <dbReference type="Proteomes" id="UP000051006"/>
    </source>
</evidence>
<dbReference type="Gene3D" id="2.60.40.1850">
    <property type="match status" value="2"/>
</dbReference>
<evidence type="ECO:0000256" key="1">
    <source>
        <dbReference type="ARBA" id="ARBA00022512"/>
    </source>
</evidence>
<gene>
    <name evidence="8" type="ORF">IV57_GL002097</name>
</gene>
<name>A0A0R2LEU8_9LACO</name>
<feature type="transmembrane region" description="Helical" evidence="6">
    <location>
        <begin position="407"/>
        <end position="427"/>
    </location>
</feature>
<dbReference type="NCBIfam" id="TIGR01167">
    <property type="entry name" value="LPXTG_anchor"/>
    <property type="match status" value="1"/>
</dbReference>
<accession>A0A0R2LEU8</accession>
<keyword evidence="1" id="KW-0134">Cell wall</keyword>
<dbReference type="InterPro" id="IPR019931">
    <property type="entry name" value="LPXTG_anchor"/>
</dbReference>
<feature type="region of interest" description="Disordered" evidence="5">
    <location>
        <begin position="204"/>
        <end position="229"/>
    </location>
</feature>
<keyword evidence="6" id="KW-1133">Transmembrane helix</keyword>
<evidence type="ECO:0000256" key="3">
    <source>
        <dbReference type="ARBA" id="ARBA00022729"/>
    </source>
</evidence>
<evidence type="ECO:0000256" key="5">
    <source>
        <dbReference type="SAM" id="MobiDB-lite"/>
    </source>
</evidence>
<keyword evidence="3" id="KW-0732">Signal</keyword>
<keyword evidence="6" id="KW-0472">Membrane</keyword>
<evidence type="ECO:0000256" key="4">
    <source>
        <dbReference type="ARBA" id="ARBA00023088"/>
    </source>
</evidence>
<dbReference type="Proteomes" id="UP000051006">
    <property type="component" value="Unassembled WGS sequence"/>
</dbReference>
<dbReference type="PATRIC" id="fig|993692.3.peg.2129"/>
<feature type="compositionally biased region" description="Low complexity" evidence="5">
    <location>
        <begin position="209"/>
        <end position="226"/>
    </location>
</feature>
<proteinExistence type="predicted"/>
<evidence type="ECO:0000259" key="7">
    <source>
        <dbReference type="Pfam" id="PF00746"/>
    </source>
</evidence>
<evidence type="ECO:0000313" key="8">
    <source>
        <dbReference type="EMBL" id="KRO00081.1"/>
    </source>
</evidence>
<dbReference type="EMBL" id="JQCF01000005">
    <property type="protein sequence ID" value="KRO00081.1"/>
    <property type="molecule type" value="Genomic_DNA"/>
</dbReference>
<dbReference type="AlphaFoldDB" id="A0A0R2LEU8"/>
<feature type="domain" description="Gram-positive cocci surface proteins LPxTG" evidence="7">
    <location>
        <begin position="390"/>
        <end position="424"/>
    </location>
</feature>